<dbReference type="PROSITE" id="PS51257">
    <property type="entry name" value="PROKAR_LIPOPROTEIN"/>
    <property type="match status" value="1"/>
</dbReference>
<accession>A0A9W5YE25</accession>
<evidence type="ECO:0000256" key="2">
    <source>
        <dbReference type="ARBA" id="ARBA00008610"/>
    </source>
</evidence>
<keyword evidence="5" id="KW-0472">Membrane</keyword>
<dbReference type="InterPro" id="IPR003760">
    <property type="entry name" value="PnrA-like"/>
</dbReference>
<name>A0A9W5YE25_9FIRM</name>
<proteinExistence type="inferred from homology"/>
<reference evidence="9" key="1">
    <citation type="submission" date="2022-06" db="EMBL/GenBank/DDBJ databases">
        <title>Vallitalea longa sp. nov., an anaerobic bacterium isolated from marine sediment.</title>
        <authorList>
            <person name="Hirano S."/>
            <person name="Terahara T."/>
            <person name="Mori K."/>
            <person name="Hamada M."/>
            <person name="Matsumoto R."/>
            <person name="Kobayashi T."/>
        </authorList>
    </citation>
    <scope>NUCLEOTIDE SEQUENCE</scope>
    <source>
        <strain evidence="9">SH18-1</strain>
    </source>
</reference>
<sequence length="332" mass="35787">MKKISALLSFILIISMIFTGCSSENNDSTDKTIKVALITSSGGLGDRSFNDSAHEGFKKAEEELGVEIKVIEPQSTADYLQSLKLASSADYDFIMAVGNDWGDAINSVIPNYPDKKFAGVNVDCTGDNLAVARFADHEGSFLVGALASLMSKSGTVGFIGGMDIPGINRFAVGYEEGAKYVNPDIKVLPTYVGSFADPSKGKEFAVQLIDEDADVIYHAASKSGEGLFEALKEKEGVYGIGVDQDQDYIVEGKILTSMVKNVGNAAYDFIKQVKEDTFTSGEKIYGLAENGVGITELKYTKDIIPQEVLDQLDTIKQDIIDGKITVTDVFNK</sequence>
<dbReference type="InterPro" id="IPR050957">
    <property type="entry name" value="BMP_lipoprotein"/>
</dbReference>
<evidence type="ECO:0000259" key="8">
    <source>
        <dbReference type="Pfam" id="PF02608"/>
    </source>
</evidence>
<organism evidence="9 10">
    <name type="scientific">Vallitalea longa</name>
    <dbReference type="NCBI Taxonomy" id="2936439"/>
    <lineage>
        <taxon>Bacteria</taxon>
        <taxon>Bacillati</taxon>
        <taxon>Bacillota</taxon>
        <taxon>Clostridia</taxon>
        <taxon>Lachnospirales</taxon>
        <taxon>Vallitaleaceae</taxon>
        <taxon>Vallitalea</taxon>
    </lineage>
</organism>
<feature type="chain" id="PRO_5040806997" evidence="7">
    <location>
        <begin position="21"/>
        <end position="332"/>
    </location>
</feature>
<evidence type="ECO:0000256" key="7">
    <source>
        <dbReference type="SAM" id="SignalP"/>
    </source>
</evidence>
<evidence type="ECO:0000256" key="5">
    <source>
        <dbReference type="ARBA" id="ARBA00023136"/>
    </source>
</evidence>
<dbReference type="Proteomes" id="UP001144256">
    <property type="component" value="Unassembled WGS sequence"/>
</dbReference>
<evidence type="ECO:0000313" key="9">
    <source>
        <dbReference type="EMBL" id="GKX30638.1"/>
    </source>
</evidence>
<keyword evidence="10" id="KW-1185">Reference proteome</keyword>
<dbReference type="CDD" id="cd19964">
    <property type="entry name" value="PBP1_BMP-like"/>
    <property type="match status" value="1"/>
</dbReference>
<feature type="signal peptide" evidence="7">
    <location>
        <begin position="1"/>
        <end position="20"/>
    </location>
</feature>
<dbReference type="GO" id="GO:0005886">
    <property type="term" value="C:plasma membrane"/>
    <property type="evidence" value="ECO:0007669"/>
    <property type="project" value="UniProtKB-SubCell"/>
</dbReference>
<keyword evidence="3" id="KW-1003">Cell membrane</keyword>
<evidence type="ECO:0000256" key="3">
    <source>
        <dbReference type="ARBA" id="ARBA00022475"/>
    </source>
</evidence>
<keyword evidence="6" id="KW-0449">Lipoprotein</keyword>
<protein>
    <submittedName>
        <fullName evidence="9">BMP family ABC transporter substrate-binding protein</fullName>
    </submittedName>
</protein>
<feature type="domain" description="ABC transporter substrate-binding protein PnrA-like" evidence="8">
    <location>
        <begin position="34"/>
        <end position="327"/>
    </location>
</feature>
<keyword evidence="4 7" id="KW-0732">Signal</keyword>
<dbReference type="PANTHER" id="PTHR34296:SF2">
    <property type="entry name" value="ABC TRANSPORTER GUANOSINE-BINDING PROTEIN NUPN"/>
    <property type="match status" value="1"/>
</dbReference>
<comment type="caution">
    <text evidence="9">The sequence shown here is derived from an EMBL/GenBank/DDBJ whole genome shotgun (WGS) entry which is preliminary data.</text>
</comment>
<evidence type="ECO:0000256" key="1">
    <source>
        <dbReference type="ARBA" id="ARBA00004193"/>
    </source>
</evidence>
<gene>
    <name evidence="9" type="ORF">SH1V18_31180</name>
</gene>
<evidence type="ECO:0000313" key="10">
    <source>
        <dbReference type="Proteomes" id="UP001144256"/>
    </source>
</evidence>
<dbReference type="Pfam" id="PF02608">
    <property type="entry name" value="Bmp"/>
    <property type="match status" value="1"/>
</dbReference>
<dbReference type="SUPFAM" id="SSF53822">
    <property type="entry name" value="Periplasmic binding protein-like I"/>
    <property type="match status" value="1"/>
</dbReference>
<comment type="similarity">
    <text evidence="2">Belongs to the BMP lipoprotein family.</text>
</comment>
<evidence type="ECO:0000256" key="4">
    <source>
        <dbReference type="ARBA" id="ARBA00022729"/>
    </source>
</evidence>
<comment type="subcellular location">
    <subcellularLocation>
        <location evidence="1">Cell membrane</location>
        <topology evidence="1">Lipid-anchor</topology>
    </subcellularLocation>
</comment>
<dbReference type="RefSeq" id="WP_281816994.1">
    <property type="nucleotide sequence ID" value="NZ_BRLB01000010.1"/>
</dbReference>
<dbReference type="InterPro" id="IPR028082">
    <property type="entry name" value="Peripla_BP_I"/>
</dbReference>
<dbReference type="Gene3D" id="3.40.50.2300">
    <property type="match status" value="2"/>
</dbReference>
<dbReference type="PANTHER" id="PTHR34296">
    <property type="entry name" value="TRANSCRIPTIONAL ACTIVATOR PROTEIN MED"/>
    <property type="match status" value="1"/>
</dbReference>
<dbReference type="EMBL" id="BRLB01000010">
    <property type="protein sequence ID" value="GKX30638.1"/>
    <property type="molecule type" value="Genomic_DNA"/>
</dbReference>
<evidence type="ECO:0000256" key="6">
    <source>
        <dbReference type="ARBA" id="ARBA00023288"/>
    </source>
</evidence>
<dbReference type="AlphaFoldDB" id="A0A9W5YE25"/>